<sequence length="317" mass="34357">MATPSLAEHLNWHVKQWLHRRLARRVLATPPIATGDDGVILFSMIGTAVLLPYLVAVKSLLQRLGRGRVVILDDGTLTAADHAVLAHHLNRPRIIAIGDVDTGPCPRGGTWERLLTILDLRSRAYVIQVDSDTVTLGDLHEVRAAIDAGRDFTLRGEASAERRTASELARDRAGVDPRAAGLHVQDAAEAAIGSVELPGHGPLHYVRGCSGFAGFAPGGPGREMAEGFSLAMDAAIGRASWSRWGSEQVTSNFVVANGRDPLLLPYDRYLNFWNAALFGRATFATDPAFVHFIGTYRFHGDAYLAATRTAIERLRTA</sequence>
<dbReference type="EMBL" id="LQQO01000038">
    <property type="protein sequence ID" value="KZE11123.1"/>
    <property type="molecule type" value="Genomic_DNA"/>
</dbReference>
<keyword evidence="1" id="KW-0472">Membrane</keyword>
<dbReference type="InterPro" id="IPR029044">
    <property type="entry name" value="Nucleotide-diphossugar_trans"/>
</dbReference>
<keyword evidence="3" id="KW-1185">Reference proteome</keyword>
<organism evidence="2 3">
    <name type="scientific">Sphingomonas hankookensis</name>
    <dbReference type="NCBI Taxonomy" id="563996"/>
    <lineage>
        <taxon>Bacteria</taxon>
        <taxon>Pseudomonadati</taxon>
        <taxon>Pseudomonadota</taxon>
        <taxon>Alphaproteobacteria</taxon>
        <taxon>Sphingomonadales</taxon>
        <taxon>Sphingomonadaceae</taxon>
        <taxon>Sphingomonas</taxon>
    </lineage>
</organism>
<dbReference type="SUPFAM" id="SSF53448">
    <property type="entry name" value="Nucleotide-diphospho-sugar transferases"/>
    <property type="match status" value="1"/>
</dbReference>
<gene>
    <name evidence="2" type="ORF">AVT10_17210</name>
</gene>
<name>A0ABR5Y9A0_9SPHN</name>
<dbReference type="Proteomes" id="UP000076609">
    <property type="component" value="Unassembled WGS sequence"/>
</dbReference>
<dbReference type="RefSeq" id="WP_066692951.1">
    <property type="nucleotide sequence ID" value="NZ_CP117025.1"/>
</dbReference>
<accession>A0ABR5Y9A0</accession>
<keyword evidence="1" id="KW-0812">Transmembrane</keyword>
<evidence type="ECO:0000313" key="2">
    <source>
        <dbReference type="EMBL" id="KZE11123.1"/>
    </source>
</evidence>
<evidence type="ECO:0000313" key="3">
    <source>
        <dbReference type="Proteomes" id="UP000076609"/>
    </source>
</evidence>
<reference evidence="3" key="1">
    <citation type="submission" date="2016-01" db="EMBL/GenBank/DDBJ databases">
        <title>Draft genome of Chromobacterium sp. F49.</title>
        <authorList>
            <person name="Hong K.W."/>
        </authorList>
    </citation>
    <scope>NUCLEOTIDE SEQUENCE [LARGE SCALE GENOMIC DNA]</scope>
    <source>
        <strain evidence="3">CN3</strain>
    </source>
</reference>
<evidence type="ECO:0000256" key="1">
    <source>
        <dbReference type="SAM" id="Phobius"/>
    </source>
</evidence>
<proteinExistence type="predicted"/>
<protein>
    <submittedName>
        <fullName evidence="2">Uncharacterized protein</fullName>
    </submittedName>
</protein>
<comment type="caution">
    <text evidence="2">The sequence shown here is derived from an EMBL/GenBank/DDBJ whole genome shotgun (WGS) entry which is preliminary data.</text>
</comment>
<keyword evidence="1" id="KW-1133">Transmembrane helix</keyword>
<feature type="transmembrane region" description="Helical" evidence="1">
    <location>
        <begin position="39"/>
        <end position="61"/>
    </location>
</feature>